<dbReference type="Proteomes" id="UP000264541">
    <property type="component" value="Unassembled WGS sequence"/>
</dbReference>
<proteinExistence type="predicted"/>
<dbReference type="InterPro" id="IPR011528">
    <property type="entry name" value="NERD"/>
</dbReference>
<dbReference type="OrthoDB" id="569879at2"/>
<organism evidence="2 3">
    <name type="scientific">Peribacillus saganii</name>
    <dbReference type="NCBI Taxonomy" id="2303992"/>
    <lineage>
        <taxon>Bacteria</taxon>
        <taxon>Bacillati</taxon>
        <taxon>Bacillota</taxon>
        <taxon>Bacilli</taxon>
        <taxon>Bacillales</taxon>
        <taxon>Bacillaceae</taxon>
        <taxon>Peribacillus</taxon>
    </lineage>
</organism>
<evidence type="ECO:0000313" key="3">
    <source>
        <dbReference type="Proteomes" id="UP000264541"/>
    </source>
</evidence>
<evidence type="ECO:0000313" key="2">
    <source>
        <dbReference type="EMBL" id="RFU67086.1"/>
    </source>
</evidence>
<evidence type="ECO:0000259" key="1">
    <source>
        <dbReference type="PROSITE" id="PS50965"/>
    </source>
</evidence>
<dbReference type="PROSITE" id="PS50965">
    <property type="entry name" value="NERD"/>
    <property type="match status" value="1"/>
</dbReference>
<name>A0A372LLG0_9BACI</name>
<dbReference type="Pfam" id="PF08378">
    <property type="entry name" value="NERD"/>
    <property type="match status" value="1"/>
</dbReference>
<accession>A0A372LLG0</accession>
<sequence>MIVKGREIPLYTKKLEALLRRTPQNHHKLPLIKESLAKSVAGNKGEHSIDYPLTFLPEEKFIIFHDLRLLHKKYYFQMDTLILCKNFMLILEVKNYAGTLFFDQNFHQLIRTYDGREEAFPSPLIQIERHEHQLKYWMSVYKLPELPVLSLVVLSSPYTRITNSPVNKQLYEKLIHSDYLPQRISQFTTDHPNEVLSDKDIKKIIRQLNKEHTPADRPILERFNMSGDDLLKGVHCLQCGHLPVTRVFGNWFCPQCSKKCKNAHLSSLRDYSLLISSTITNRQACEFLQISSPSVTKRILSSMDGILTGSKKGRSYFLPYSE</sequence>
<keyword evidence="3" id="KW-1185">Reference proteome</keyword>
<dbReference type="RefSeq" id="WP_117327693.1">
    <property type="nucleotide sequence ID" value="NZ_QVTE01000046.1"/>
</dbReference>
<gene>
    <name evidence="2" type="ORF">D0469_15805</name>
</gene>
<protein>
    <submittedName>
        <fullName evidence="2">NERD domain-containing protein</fullName>
    </submittedName>
</protein>
<feature type="domain" description="NERD" evidence="1">
    <location>
        <begin position="41"/>
        <end position="157"/>
    </location>
</feature>
<dbReference type="EMBL" id="QVTE01000046">
    <property type="protein sequence ID" value="RFU67086.1"/>
    <property type="molecule type" value="Genomic_DNA"/>
</dbReference>
<reference evidence="2 3" key="1">
    <citation type="submission" date="2018-08" db="EMBL/GenBank/DDBJ databases">
        <title>Bacillus chawlae sp. nov., Bacillus glennii sp. nov., and Bacillus saganii sp. nov. Isolated from the Vehicle Assembly Building at Kennedy Space Center where the Viking Spacecraft were Assembled.</title>
        <authorList>
            <person name="Seuylemezian A."/>
            <person name="Vaishampayan P."/>
        </authorList>
    </citation>
    <scope>NUCLEOTIDE SEQUENCE [LARGE SCALE GENOMIC DNA]</scope>
    <source>
        <strain evidence="2 3">V47-23a</strain>
    </source>
</reference>
<dbReference type="AlphaFoldDB" id="A0A372LLG0"/>
<comment type="caution">
    <text evidence="2">The sequence shown here is derived from an EMBL/GenBank/DDBJ whole genome shotgun (WGS) entry which is preliminary data.</text>
</comment>